<proteinExistence type="predicted"/>
<dbReference type="EMBL" id="JBIUZV010000007">
    <property type="protein sequence ID" value="MFJ3046885.1"/>
    <property type="molecule type" value="Genomic_DNA"/>
</dbReference>
<feature type="region of interest" description="Disordered" evidence="1">
    <location>
        <begin position="1"/>
        <end position="21"/>
    </location>
</feature>
<evidence type="ECO:0000256" key="1">
    <source>
        <dbReference type="SAM" id="MobiDB-lite"/>
    </source>
</evidence>
<protein>
    <submittedName>
        <fullName evidence="6">Bifunctional diguanylate cyclase/phosphodiesterase</fullName>
    </submittedName>
</protein>
<dbReference type="PROSITE" id="PS50112">
    <property type="entry name" value="PAS"/>
    <property type="match status" value="2"/>
</dbReference>
<dbReference type="SMART" id="SM00086">
    <property type="entry name" value="PAC"/>
    <property type="match status" value="2"/>
</dbReference>
<dbReference type="SMART" id="SM00052">
    <property type="entry name" value="EAL"/>
    <property type="match status" value="1"/>
</dbReference>
<feature type="domain" description="PAC" evidence="3">
    <location>
        <begin position="101"/>
        <end position="153"/>
    </location>
</feature>
<name>A0ABW8F0R8_9BURK</name>
<dbReference type="CDD" id="cd01949">
    <property type="entry name" value="GGDEF"/>
    <property type="match status" value="1"/>
</dbReference>
<evidence type="ECO:0000313" key="7">
    <source>
        <dbReference type="Proteomes" id="UP001617427"/>
    </source>
</evidence>
<dbReference type="SMART" id="SM00091">
    <property type="entry name" value="PAS"/>
    <property type="match status" value="2"/>
</dbReference>
<dbReference type="Gene3D" id="3.30.70.270">
    <property type="match status" value="1"/>
</dbReference>
<dbReference type="NCBIfam" id="TIGR00229">
    <property type="entry name" value="sensory_box"/>
    <property type="match status" value="2"/>
</dbReference>
<evidence type="ECO:0000259" key="4">
    <source>
        <dbReference type="PROSITE" id="PS50883"/>
    </source>
</evidence>
<comment type="caution">
    <text evidence="6">The sequence shown here is derived from an EMBL/GenBank/DDBJ whole genome shotgun (WGS) entry which is preliminary data.</text>
</comment>
<dbReference type="CDD" id="cd00130">
    <property type="entry name" value="PAS"/>
    <property type="match status" value="2"/>
</dbReference>
<keyword evidence="7" id="KW-1185">Reference proteome</keyword>
<dbReference type="PROSITE" id="PS50113">
    <property type="entry name" value="PAC"/>
    <property type="match status" value="2"/>
</dbReference>
<sequence length="714" mass="80725">MKTAASSVISDNDNTPAQSIPRSPRLLETLLANLDGVVYRCRDDAQWTVEFVSEGCLQLTGYLPEELLLNQRISFLELIHPDDRQMVRAHVDDCVRLRRRFDVEYRIVHVEGAIRWVWGRGVGIYNADGEVEALEGFMQDVTERKEAAQALQEAERRYRSIFENAIEGVFQTTPDGTYIAVNPALARIYGYRSPEDLIVSLRDIRHQLYVEPERRSEFMRLMEEHGSVSNFESRVYRRDGDIIWISENARAVYGDAGTLVFYEGTVEAITERKLYEAEMRHQATHDALTGLPNRNMLHDHLQRAIQSARQKGGLTAVAFVDLDQFKYINDSLGHQVGDELLKTVAQRLMSCVRDSDMVARQGGDEFVLVLQNQTEGDVGIAEVMQRILAAVSRPWQAGDREFHITSSIGVSRYPTDGKDVETLLKNADSAMYKAKEQGRNNFQFFAPWMDTQVSNRLEMLISLRRALDQQEFKLFYQPKLSLKDGRIIGAEALIRWESPEQGMVAPDRFIPFAEEAGLIVPIGEWVLRTACRQNKAWQDAGLPPIPVAVNLSPRQMNQALPEFVANVLADSGLSASWLELEITENVVMKDAEKTVATLNTLKRLGLQISVDDFGTGYSSLSYLRRFPVDALKIDKSFVRDIARDADSAAIVKAVISLAHILNLRVIAEGVEDEEQHAFLRENGCDEVQGYYFGKPMTVDDFTDRLRKEAVQAAP</sequence>
<dbReference type="PROSITE" id="PS50883">
    <property type="entry name" value="EAL"/>
    <property type="match status" value="1"/>
</dbReference>
<dbReference type="Pfam" id="PF08447">
    <property type="entry name" value="PAS_3"/>
    <property type="match status" value="2"/>
</dbReference>
<dbReference type="PROSITE" id="PS50887">
    <property type="entry name" value="GGDEF"/>
    <property type="match status" value="1"/>
</dbReference>
<dbReference type="InterPro" id="IPR035965">
    <property type="entry name" value="PAS-like_dom_sf"/>
</dbReference>
<evidence type="ECO:0000259" key="3">
    <source>
        <dbReference type="PROSITE" id="PS50113"/>
    </source>
</evidence>
<dbReference type="Gene3D" id="3.30.450.20">
    <property type="entry name" value="PAS domain"/>
    <property type="match status" value="2"/>
</dbReference>
<dbReference type="SUPFAM" id="SSF55073">
    <property type="entry name" value="Nucleotide cyclase"/>
    <property type="match status" value="1"/>
</dbReference>
<dbReference type="PANTHER" id="PTHR44757:SF2">
    <property type="entry name" value="BIOFILM ARCHITECTURE MAINTENANCE PROTEIN MBAA"/>
    <property type="match status" value="1"/>
</dbReference>
<dbReference type="InterPro" id="IPR000160">
    <property type="entry name" value="GGDEF_dom"/>
</dbReference>
<feature type="domain" description="PAS" evidence="2">
    <location>
        <begin position="154"/>
        <end position="195"/>
    </location>
</feature>
<gene>
    <name evidence="6" type="ORF">ACIPEN_13725</name>
</gene>
<dbReference type="InterPro" id="IPR000700">
    <property type="entry name" value="PAS-assoc_C"/>
</dbReference>
<evidence type="ECO:0000313" key="6">
    <source>
        <dbReference type="EMBL" id="MFJ3046885.1"/>
    </source>
</evidence>
<evidence type="ECO:0000259" key="2">
    <source>
        <dbReference type="PROSITE" id="PS50112"/>
    </source>
</evidence>
<dbReference type="InterPro" id="IPR043128">
    <property type="entry name" value="Rev_trsase/Diguanyl_cyclase"/>
</dbReference>
<dbReference type="InterPro" id="IPR052155">
    <property type="entry name" value="Biofilm_reg_signaling"/>
</dbReference>
<dbReference type="Pfam" id="PF00990">
    <property type="entry name" value="GGDEF"/>
    <property type="match status" value="1"/>
</dbReference>
<dbReference type="SUPFAM" id="SSF55785">
    <property type="entry name" value="PYP-like sensor domain (PAS domain)"/>
    <property type="match status" value="2"/>
</dbReference>
<dbReference type="InterPro" id="IPR000014">
    <property type="entry name" value="PAS"/>
</dbReference>
<dbReference type="CDD" id="cd01948">
    <property type="entry name" value="EAL"/>
    <property type="match status" value="1"/>
</dbReference>
<accession>A0ABW8F0R8</accession>
<dbReference type="Gene3D" id="3.20.20.450">
    <property type="entry name" value="EAL domain"/>
    <property type="match status" value="1"/>
</dbReference>
<feature type="domain" description="PAC" evidence="3">
    <location>
        <begin position="229"/>
        <end position="281"/>
    </location>
</feature>
<dbReference type="Proteomes" id="UP001617427">
    <property type="component" value="Unassembled WGS sequence"/>
</dbReference>
<dbReference type="NCBIfam" id="TIGR00254">
    <property type="entry name" value="GGDEF"/>
    <property type="match status" value="1"/>
</dbReference>
<feature type="domain" description="PAS" evidence="2">
    <location>
        <begin position="23"/>
        <end position="98"/>
    </location>
</feature>
<dbReference type="InterPro" id="IPR013655">
    <property type="entry name" value="PAS_fold_3"/>
</dbReference>
<organism evidence="6 7">
    <name type="scientific">Herbaspirillum chlorophenolicum</name>
    <dbReference type="NCBI Taxonomy" id="211589"/>
    <lineage>
        <taxon>Bacteria</taxon>
        <taxon>Pseudomonadati</taxon>
        <taxon>Pseudomonadota</taxon>
        <taxon>Betaproteobacteria</taxon>
        <taxon>Burkholderiales</taxon>
        <taxon>Oxalobacteraceae</taxon>
        <taxon>Herbaspirillum</taxon>
    </lineage>
</organism>
<dbReference type="InterPro" id="IPR035919">
    <property type="entry name" value="EAL_sf"/>
</dbReference>
<dbReference type="Pfam" id="PF00563">
    <property type="entry name" value="EAL"/>
    <property type="match status" value="1"/>
</dbReference>
<dbReference type="RefSeq" id="WP_402701213.1">
    <property type="nucleotide sequence ID" value="NZ_JBIUZV010000007.1"/>
</dbReference>
<dbReference type="SMART" id="SM00267">
    <property type="entry name" value="GGDEF"/>
    <property type="match status" value="1"/>
</dbReference>
<feature type="domain" description="GGDEF" evidence="5">
    <location>
        <begin position="313"/>
        <end position="447"/>
    </location>
</feature>
<reference evidence="6 7" key="1">
    <citation type="submission" date="2024-10" db="EMBL/GenBank/DDBJ databases">
        <title>The Natural Products Discovery Center: Release of the First 8490 Sequenced Strains for Exploring Actinobacteria Biosynthetic Diversity.</title>
        <authorList>
            <person name="Kalkreuter E."/>
            <person name="Kautsar S.A."/>
            <person name="Yang D."/>
            <person name="Bader C.D."/>
            <person name="Teijaro C.N."/>
            <person name="Fluegel L."/>
            <person name="Davis C.M."/>
            <person name="Simpson J.R."/>
            <person name="Lauterbach L."/>
            <person name="Steele A.D."/>
            <person name="Gui C."/>
            <person name="Meng S."/>
            <person name="Li G."/>
            <person name="Viehrig K."/>
            <person name="Ye F."/>
            <person name="Su P."/>
            <person name="Kiefer A.F."/>
            <person name="Nichols A."/>
            <person name="Cepeda A.J."/>
            <person name="Yan W."/>
            <person name="Fan B."/>
            <person name="Jiang Y."/>
            <person name="Adhikari A."/>
            <person name="Zheng C.-J."/>
            <person name="Schuster L."/>
            <person name="Cowan T.M."/>
            <person name="Smanski M.J."/>
            <person name="Chevrette M.G."/>
            <person name="De Carvalho L.P.S."/>
            <person name="Shen B."/>
        </authorList>
    </citation>
    <scope>NUCLEOTIDE SEQUENCE [LARGE SCALE GENOMIC DNA]</scope>
    <source>
        <strain evidence="6 7">NPDC087045</strain>
    </source>
</reference>
<dbReference type="InterPro" id="IPR001633">
    <property type="entry name" value="EAL_dom"/>
</dbReference>
<evidence type="ECO:0000259" key="5">
    <source>
        <dbReference type="PROSITE" id="PS50887"/>
    </source>
</evidence>
<dbReference type="InterPro" id="IPR029787">
    <property type="entry name" value="Nucleotide_cyclase"/>
</dbReference>
<feature type="domain" description="EAL" evidence="4">
    <location>
        <begin position="456"/>
        <end position="709"/>
    </location>
</feature>
<dbReference type="PANTHER" id="PTHR44757">
    <property type="entry name" value="DIGUANYLATE CYCLASE DGCP"/>
    <property type="match status" value="1"/>
</dbReference>
<dbReference type="SUPFAM" id="SSF141868">
    <property type="entry name" value="EAL domain-like"/>
    <property type="match status" value="1"/>
</dbReference>
<dbReference type="InterPro" id="IPR001610">
    <property type="entry name" value="PAC"/>
</dbReference>